<dbReference type="PANTHER" id="PTHR34703:SF1">
    <property type="entry name" value="ANTIPORTER SUBUNIT MNHG2-RELATED"/>
    <property type="match status" value="1"/>
</dbReference>
<feature type="transmembrane region" description="Helical" evidence="1">
    <location>
        <begin position="74"/>
        <end position="94"/>
    </location>
</feature>
<keyword evidence="1" id="KW-0472">Membrane</keyword>
<dbReference type="PANTHER" id="PTHR34703">
    <property type="entry name" value="ANTIPORTER SUBUNIT MNHG2-RELATED"/>
    <property type="match status" value="1"/>
</dbReference>
<dbReference type="NCBIfam" id="TIGR01300">
    <property type="entry name" value="CPA3_mnhG_phaG"/>
    <property type="match status" value="1"/>
</dbReference>
<reference evidence="2 3" key="1">
    <citation type="submission" date="2018-10" db="EMBL/GenBank/DDBJ databases">
        <title>Xanthobacter tagetidis genome sequencing and assembly.</title>
        <authorList>
            <person name="Maclea K.S."/>
            <person name="Goen A.E."/>
            <person name="Fatima S.A."/>
        </authorList>
    </citation>
    <scope>NUCLEOTIDE SEQUENCE [LARGE SCALE GENOMIC DNA]</scope>
    <source>
        <strain evidence="2 3">ATCC 700314</strain>
    </source>
</reference>
<organism evidence="2 3">
    <name type="scientific">Xanthobacter tagetidis</name>
    <dbReference type="NCBI Taxonomy" id="60216"/>
    <lineage>
        <taxon>Bacteria</taxon>
        <taxon>Pseudomonadati</taxon>
        <taxon>Pseudomonadota</taxon>
        <taxon>Alphaproteobacteria</taxon>
        <taxon>Hyphomicrobiales</taxon>
        <taxon>Xanthobacteraceae</taxon>
        <taxon>Xanthobacter</taxon>
    </lineage>
</organism>
<keyword evidence="1" id="KW-0812">Transmembrane</keyword>
<sequence length="125" mass="13263">MTAAPDLPAWAALLVAFLVVAGAAITLIGSAGLWRLDSFYARVHAPTLGATLGTGGILVGSMVCFSVLESRFVLHEILIAVFITVTTPITLMLLSRAALYRDRVEENPEVPASAFPETEPPSDPR</sequence>
<keyword evidence="1" id="KW-1133">Transmembrane helix</keyword>
<evidence type="ECO:0000256" key="1">
    <source>
        <dbReference type="SAM" id="Phobius"/>
    </source>
</evidence>
<name>A0A3L7ACB7_9HYPH</name>
<dbReference type="Proteomes" id="UP000269692">
    <property type="component" value="Unassembled WGS sequence"/>
</dbReference>
<evidence type="ECO:0000313" key="2">
    <source>
        <dbReference type="EMBL" id="RLP77624.1"/>
    </source>
</evidence>
<comment type="caution">
    <text evidence="2">The sequence shown here is derived from an EMBL/GenBank/DDBJ whole genome shotgun (WGS) entry which is preliminary data.</text>
</comment>
<accession>A0A3L7ACB7</accession>
<dbReference type="AlphaFoldDB" id="A0A3L7ACB7"/>
<proteinExistence type="predicted"/>
<feature type="transmembrane region" description="Helical" evidence="1">
    <location>
        <begin position="48"/>
        <end position="68"/>
    </location>
</feature>
<protein>
    <submittedName>
        <fullName evidence="2">Potassium:proton antiporter</fullName>
    </submittedName>
</protein>
<keyword evidence="3" id="KW-1185">Reference proteome</keyword>
<dbReference type="EMBL" id="RCTF01000010">
    <property type="protein sequence ID" value="RLP77624.1"/>
    <property type="molecule type" value="Genomic_DNA"/>
</dbReference>
<dbReference type="InterPro" id="IPR005133">
    <property type="entry name" value="PhaG_MnhG_YufB"/>
</dbReference>
<dbReference type="GO" id="GO:0015385">
    <property type="term" value="F:sodium:proton antiporter activity"/>
    <property type="evidence" value="ECO:0007669"/>
    <property type="project" value="TreeGrafter"/>
</dbReference>
<feature type="transmembrane region" description="Helical" evidence="1">
    <location>
        <begin position="12"/>
        <end position="36"/>
    </location>
</feature>
<dbReference type="Pfam" id="PF03334">
    <property type="entry name" value="PhaG_MnhG_YufB"/>
    <property type="match status" value="1"/>
</dbReference>
<dbReference type="OrthoDB" id="4427992at2"/>
<gene>
    <name evidence="2" type="ORF">D9R14_13220</name>
</gene>
<evidence type="ECO:0000313" key="3">
    <source>
        <dbReference type="Proteomes" id="UP000269692"/>
    </source>
</evidence>
<dbReference type="RefSeq" id="WP_121623803.1">
    <property type="nucleotide sequence ID" value="NZ_JACIIW010000001.1"/>
</dbReference>